<evidence type="ECO:0000256" key="6">
    <source>
        <dbReference type="ARBA" id="ARBA00023315"/>
    </source>
</evidence>
<dbReference type="Pfam" id="PF03279">
    <property type="entry name" value="Lip_A_acyltrans"/>
    <property type="match status" value="1"/>
</dbReference>
<evidence type="ECO:0000256" key="1">
    <source>
        <dbReference type="ARBA" id="ARBA00004533"/>
    </source>
</evidence>
<gene>
    <name evidence="7" type="ORF">KIN34_11960</name>
</gene>
<comment type="caution">
    <text evidence="7">The sequence shown here is derived from an EMBL/GenBank/DDBJ whole genome shotgun (WGS) entry which is preliminary data.</text>
</comment>
<accession>A0ABS5U0T6</accession>
<keyword evidence="8" id="KW-1185">Reference proteome</keyword>
<dbReference type="PANTHER" id="PTHR30606">
    <property type="entry name" value="LIPID A BIOSYNTHESIS LAUROYL ACYLTRANSFERASE"/>
    <property type="match status" value="1"/>
</dbReference>
<dbReference type="EMBL" id="JAHBOH010000001">
    <property type="protein sequence ID" value="MBT0994995.1"/>
    <property type="molecule type" value="Genomic_DNA"/>
</dbReference>
<comment type="subcellular location">
    <subcellularLocation>
        <location evidence="1">Cell inner membrane</location>
    </subcellularLocation>
</comment>
<keyword evidence="6 7" id="KW-0012">Acyltransferase</keyword>
<dbReference type="PANTHER" id="PTHR30606:SF10">
    <property type="entry name" value="PHOSPHATIDYLINOSITOL MANNOSIDE ACYLTRANSFERASE"/>
    <property type="match status" value="1"/>
</dbReference>
<proteinExistence type="predicted"/>
<evidence type="ECO:0000313" key="7">
    <source>
        <dbReference type="EMBL" id="MBT0994995.1"/>
    </source>
</evidence>
<evidence type="ECO:0000256" key="4">
    <source>
        <dbReference type="ARBA" id="ARBA00022679"/>
    </source>
</evidence>
<dbReference type="NCBIfam" id="NF005919">
    <property type="entry name" value="PRK07920.1"/>
    <property type="match status" value="1"/>
</dbReference>
<dbReference type="CDD" id="cd07984">
    <property type="entry name" value="LPLAT_LABLAT-like"/>
    <property type="match status" value="1"/>
</dbReference>
<dbReference type="InterPro" id="IPR004960">
    <property type="entry name" value="LipA_acyltrans"/>
</dbReference>
<evidence type="ECO:0000256" key="2">
    <source>
        <dbReference type="ARBA" id="ARBA00022475"/>
    </source>
</evidence>
<evidence type="ECO:0000256" key="3">
    <source>
        <dbReference type="ARBA" id="ARBA00022519"/>
    </source>
</evidence>
<dbReference type="RefSeq" id="WP_214350781.1">
    <property type="nucleotide sequence ID" value="NZ_JAHBOH010000001.1"/>
</dbReference>
<sequence length="324" mass="35750">MKVDTARLYAFAWRHAGRLPGWLVRGAGNLGADVTWALRRGGVDRLEANLARVRPDLDVRGVRRLARAGMRSYLRYFGEAFTLSSVAPEQIDARVRAVGLEHVTRLTGEGRGVVLALGHLGNWDLAGAWAQRNVAPVTTVAERLEPPEVFEEFLRFRESIGLKILALGDQDVFRRLVREVRDGPVLVPLLADRDLTAKGVEVDLFGRRARVAAGPAALALTADAPLLTTVITYERLRGARRRAAGSPWGIRIDFVPVPPLPDDVPRGERVAALTQAWVDQLAAGIAQRAQDWHMLQRVFVEDLDPVRYAQTRARAGETDTRGVS</sequence>
<evidence type="ECO:0000256" key="5">
    <source>
        <dbReference type="ARBA" id="ARBA00023136"/>
    </source>
</evidence>
<name>A0ABS5U0T6_9CELL</name>
<keyword evidence="2" id="KW-1003">Cell membrane</keyword>
<dbReference type="GO" id="GO:0016746">
    <property type="term" value="F:acyltransferase activity"/>
    <property type="evidence" value="ECO:0007669"/>
    <property type="project" value="UniProtKB-KW"/>
</dbReference>
<keyword evidence="4" id="KW-0808">Transferase</keyword>
<reference evidence="7 8" key="1">
    <citation type="submission" date="2021-05" db="EMBL/GenBank/DDBJ databases">
        <title>Description of Cellulomonas sp. DKR-3 sp. nov.</title>
        <authorList>
            <person name="Dahal R.H."/>
            <person name="Chaudhary D.K."/>
        </authorList>
    </citation>
    <scope>NUCLEOTIDE SEQUENCE [LARGE SCALE GENOMIC DNA]</scope>
    <source>
        <strain evidence="7 8">DKR-3</strain>
    </source>
</reference>
<protein>
    <submittedName>
        <fullName evidence="7">Phosphatidylinositol mannoside acyltransferase</fullName>
    </submittedName>
</protein>
<keyword evidence="3" id="KW-0997">Cell inner membrane</keyword>
<evidence type="ECO:0000313" key="8">
    <source>
        <dbReference type="Proteomes" id="UP000722125"/>
    </source>
</evidence>
<dbReference type="Proteomes" id="UP000722125">
    <property type="component" value="Unassembled WGS sequence"/>
</dbReference>
<keyword evidence="5" id="KW-0472">Membrane</keyword>
<organism evidence="7 8">
    <name type="scientific">Cellulomonas fulva</name>
    <dbReference type="NCBI Taxonomy" id="2835530"/>
    <lineage>
        <taxon>Bacteria</taxon>
        <taxon>Bacillati</taxon>
        <taxon>Actinomycetota</taxon>
        <taxon>Actinomycetes</taxon>
        <taxon>Micrococcales</taxon>
        <taxon>Cellulomonadaceae</taxon>
        <taxon>Cellulomonas</taxon>
    </lineage>
</organism>